<protein>
    <recommendedName>
        <fullName evidence="11">Eukaryotic translation initiation factor 4 gamma 2</fullName>
    </recommendedName>
</protein>
<sequence length="1412" mass="156665">MFSSPYLGEESHAYRKKIELKLVQVQVFFRHGARTPLHYVKSPLTDVLWSSDCTKDAPEAVIPIKHVDISKGTLVDESTYDLIYRPIHLPGGEAIGMLTTAGQKDLYNLGSRLRKDYVGGESILSNPPKLSEIEARSTRVGRNIKSLRSLVAGLTKGQVNGPLVVSSMAFENEVLFPNPKTFTNVPFDEGTEELRNDSSLFALKKKIREALKVDRLVDELDNDEKKYSKDCQVYYVRDDYIARKHNGFPIPEALDALQSEMDHYGAVELLSELLGKREDWVANLPVNIGPVLYIILSKMHKYASIPPLQLFAVHDSTILPMLLTLDSCDEMWPPFGADITFELYIQTLGPSYHRAHLNDALVYPDDAPHSHLDWSTMQASRMWVRVCYLGRPLPLASMWCAGDDAVQQLTGSEEYVPLLDFVGKLTPLALSMKDFQAKCQTFAVKANPGGVKEVKRGPKNLLLNKVTPDNFFSSVKGILAIHVESPDVLEVFVQLIFQKAANEPNFTYLYSQLCVVLCERARNFEPENAYSTFKLLLLKRCENEFFKRQSIDFTNSVARQRCIGAVRFIAHLGYIKAIPDKILHDCVKALLLCKQTGKSDGLALPPPQEGTSSTTVYPKENEHVALDMECLCEFMKIAGSYMDSPKARNLMDQYFERIAQIVERASPERMRKSCSERKFIPLSTRTRFMLLDIIDLRKNKWRPLFEGQIADYDQPWLLPDLREAIDRGSNSTSSRNCASRTAPGSRSVLGHFPGILEPEGDWTTLNQMGKALCSRGKDIDLFSSTDSASLSTTSHRNRDSGYSSGGGGANTSHNRTAASAGSCGSNDGNYGVSNECSGSWTRRRFAERRPYRSHQSPNLGNLYCQGRTAAVAGLNSASLFESECLQSAQKASESQGASTSCASSAAVTPATPSPDLDAMMTGRTDVRQLTGGLWRPPVMRPSPPLPRQQLHHAPPAVITYVEKQAPIDENKEAARTVIGILTKTKSIQEAIDQLKARDLLSRLNREVILKSILLLSDATSTIYSMDRQSKHTACQLASLLQYSQSQPQSDHIITALDSAWPRVLQCLSAASPKTALAFLTARLILTGCLSLTRVAEPLSSGRHHPLFLLILQQLAQMAASRASPGQFLRMQDEENENKAFQQVEDGDFIPEGVTLAESSVDRRAQLVKMFAESNVVLEKMLPEGSQSPKRMLELLQERGIDFFLPCFRLVVETLCPLLTSGEDLRTFANHVPSLKGHLSAEVVHSLMGAAFERARVAGSSVTSSTDRDEVEEAEAAEWCAMIAEGHLHRCVLPERQMDVLHALQVFWNDKGKPKGFVLRCFQNLYEFDLVEKAAFLAWREEVDQNYPAKGQALFEVMRWLHWLETVEDVDESDDNAGGNAGGPEIAAQSGGTDKSTVDYVNGGDSADGVADA</sequence>
<evidence type="ECO:0000256" key="12">
    <source>
        <dbReference type="ARBA" id="ARBA00046720"/>
    </source>
</evidence>
<keyword evidence="6" id="KW-0832">Ubl conjugation</keyword>
<evidence type="ECO:0000256" key="2">
    <source>
        <dbReference type="ARBA" id="ARBA00022481"/>
    </source>
</evidence>
<keyword evidence="3" id="KW-0678">Repressor</keyword>
<keyword evidence="5 15" id="KW-0396">Initiation factor</keyword>
<dbReference type="STRING" id="6210.W6V1M3"/>
<name>W6V1M3_ECHGR</name>
<dbReference type="KEGG" id="egl:EGR_05394"/>
<keyword evidence="2" id="KW-0488">Methylation</keyword>
<dbReference type="OrthoDB" id="514777at2759"/>
<dbReference type="GO" id="GO:0003743">
    <property type="term" value="F:translation initiation factor activity"/>
    <property type="evidence" value="ECO:0007669"/>
    <property type="project" value="UniProtKB-KW"/>
</dbReference>
<keyword evidence="16" id="KW-1185">Reference proteome</keyword>
<dbReference type="Pfam" id="PF02020">
    <property type="entry name" value="W2"/>
    <property type="match status" value="1"/>
</dbReference>
<feature type="compositionally biased region" description="Low complexity" evidence="13">
    <location>
        <begin position="897"/>
        <end position="914"/>
    </location>
</feature>
<dbReference type="CDD" id="cd07061">
    <property type="entry name" value="HP_HAP_like"/>
    <property type="match status" value="1"/>
</dbReference>
<gene>
    <name evidence="15" type="ORF">EGR_05394</name>
</gene>
<proteinExistence type="inferred from homology"/>
<feature type="region of interest" description="Disordered" evidence="13">
    <location>
        <begin position="787"/>
        <end position="824"/>
    </location>
</feature>
<feature type="region of interest" description="Disordered" evidence="13">
    <location>
        <begin position="894"/>
        <end position="919"/>
    </location>
</feature>
<keyword evidence="7" id="KW-0810">Translation regulation</keyword>
<dbReference type="InterPro" id="IPR003307">
    <property type="entry name" value="W2_domain"/>
</dbReference>
<dbReference type="SUPFAM" id="SSF53254">
    <property type="entry name" value="Phosphoglycerate mutase-like"/>
    <property type="match status" value="1"/>
</dbReference>
<dbReference type="InterPro" id="IPR016024">
    <property type="entry name" value="ARM-type_fold"/>
</dbReference>
<dbReference type="Gene3D" id="3.40.50.1240">
    <property type="entry name" value="Phosphoglycerate mutase-like"/>
    <property type="match status" value="1"/>
</dbReference>
<keyword evidence="4" id="KW-1017">Isopeptide bond</keyword>
<reference evidence="15 16" key="1">
    <citation type="journal article" date="2013" name="Nat. Genet.">
        <title>The genome of the hydatid tapeworm Echinococcus granulosus.</title>
        <authorList>
            <person name="Zheng H."/>
            <person name="Zhang W."/>
            <person name="Zhang L."/>
            <person name="Zhang Z."/>
            <person name="Li J."/>
            <person name="Lu G."/>
            <person name="Zhu Y."/>
            <person name="Wang Y."/>
            <person name="Huang Y."/>
            <person name="Liu J."/>
            <person name="Kang H."/>
            <person name="Chen J."/>
            <person name="Wang L."/>
            <person name="Chen A."/>
            <person name="Yu S."/>
            <person name="Gao Z."/>
            <person name="Jin L."/>
            <person name="Gu W."/>
            <person name="Wang Z."/>
            <person name="Zhao L."/>
            <person name="Shi B."/>
            <person name="Wen H."/>
            <person name="Lin R."/>
            <person name="Jones M.K."/>
            <person name="Brejova B."/>
            <person name="Vinar T."/>
            <person name="Zhao G."/>
            <person name="McManus D.P."/>
            <person name="Chen Z."/>
            <person name="Zhou Y."/>
            <person name="Wang S."/>
        </authorList>
    </citation>
    <scope>NUCLEOTIDE SEQUENCE [LARGE SCALE GENOMIC DNA]</scope>
</reference>
<dbReference type="PROSITE" id="PS51363">
    <property type="entry name" value="W2"/>
    <property type="match status" value="1"/>
</dbReference>
<evidence type="ECO:0000313" key="15">
    <source>
        <dbReference type="EMBL" id="EUB59774.1"/>
    </source>
</evidence>
<comment type="similarity">
    <text evidence="1">Belongs to the eukaryotic initiation factor 4G family.</text>
</comment>
<dbReference type="InterPro" id="IPR000560">
    <property type="entry name" value="His_Pase_clade-2"/>
</dbReference>
<evidence type="ECO:0000256" key="10">
    <source>
        <dbReference type="ARBA" id="ARBA00037759"/>
    </source>
</evidence>
<dbReference type="SMART" id="SM00543">
    <property type="entry name" value="MIF4G"/>
    <property type="match status" value="1"/>
</dbReference>
<dbReference type="SMART" id="SM00515">
    <property type="entry name" value="eIF5C"/>
    <property type="match status" value="1"/>
</dbReference>
<evidence type="ECO:0000256" key="1">
    <source>
        <dbReference type="ARBA" id="ARBA00005775"/>
    </source>
</evidence>
<feature type="compositionally biased region" description="Polar residues" evidence="13">
    <location>
        <begin position="728"/>
        <end position="744"/>
    </location>
</feature>
<dbReference type="Pfam" id="PF00328">
    <property type="entry name" value="His_Phos_2"/>
    <property type="match status" value="1"/>
</dbReference>
<evidence type="ECO:0000256" key="5">
    <source>
        <dbReference type="ARBA" id="ARBA00022540"/>
    </source>
</evidence>
<evidence type="ECO:0000256" key="11">
    <source>
        <dbReference type="ARBA" id="ARBA00040449"/>
    </source>
</evidence>
<evidence type="ECO:0000256" key="4">
    <source>
        <dbReference type="ARBA" id="ARBA00022499"/>
    </source>
</evidence>
<comment type="caution">
    <text evidence="15">The sequence shown here is derived from an EMBL/GenBank/DDBJ whole genome shotgun (WGS) entry which is preliminary data.</text>
</comment>
<dbReference type="PANTHER" id="PTHR23253:SF9">
    <property type="entry name" value="EUKARYOTIC TRANSLATION INITIATION FACTOR 4 GAMMA 2"/>
    <property type="match status" value="1"/>
</dbReference>
<evidence type="ECO:0000313" key="16">
    <source>
        <dbReference type="Proteomes" id="UP000019149"/>
    </source>
</evidence>
<dbReference type="InterPro" id="IPR003890">
    <property type="entry name" value="MIF4G-like_typ-3"/>
</dbReference>
<evidence type="ECO:0000256" key="8">
    <source>
        <dbReference type="ARBA" id="ARBA00022917"/>
    </source>
</evidence>
<feature type="compositionally biased region" description="Polar residues" evidence="13">
    <location>
        <begin position="810"/>
        <end position="824"/>
    </location>
</feature>
<dbReference type="CTD" id="36341109"/>
<accession>W6V1M3</accession>
<evidence type="ECO:0000259" key="14">
    <source>
        <dbReference type="PROSITE" id="PS51363"/>
    </source>
</evidence>
<feature type="region of interest" description="Disordered" evidence="13">
    <location>
        <begin position="728"/>
        <end position="750"/>
    </location>
</feature>
<evidence type="ECO:0000256" key="6">
    <source>
        <dbReference type="ARBA" id="ARBA00022843"/>
    </source>
</evidence>
<dbReference type="RefSeq" id="XP_024350970.1">
    <property type="nucleotide sequence ID" value="XM_024494643.1"/>
</dbReference>
<evidence type="ECO:0000256" key="9">
    <source>
        <dbReference type="ARBA" id="ARBA00022990"/>
    </source>
</evidence>
<dbReference type="Pfam" id="PF02854">
    <property type="entry name" value="MIF4G"/>
    <property type="match status" value="1"/>
</dbReference>
<organism evidence="15 16">
    <name type="scientific">Echinococcus granulosus</name>
    <name type="common">Hydatid tapeworm</name>
    <dbReference type="NCBI Taxonomy" id="6210"/>
    <lineage>
        <taxon>Eukaryota</taxon>
        <taxon>Metazoa</taxon>
        <taxon>Spiralia</taxon>
        <taxon>Lophotrochozoa</taxon>
        <taxon>Platyhelminthes</taxon>
        <taxon>Cestoda</taxon>
        <taxon>Eucestoda</taxon>
        <taxon>Cyclophyllidea</taxon>
        <taxon>Taeniidae</taxon>
        <taxon>Echinococcus</taxon>
        <taxon>Echinococcus granulosus group</taxon>
    </lineage>
</organism>
<dbReference type="EMBL" id="APAU02000039">
    <property type="protein sequence ID" value="EUB59774.1"/>
    <property type="molecule type" value="Genomic_DNA"/>
</dbReference>
<dbReference type="Proteomes" id="UP000019149">
    <property type="component" value="Unassembled WGS sequence"/>
</dbReference>
<dbReference type="GO" id="GO:0003729">
    <property type="term" value="F:mRNA binding"/>
    <property type="evidence" value="ECO:0007669"/>
    <property type="project" value="TreeGrafter"/>
</dbReference>
<comment type="function">
    <text evidence="10">Appears to play a role in the switch from cap-dependent to IRES-mediated translation during mitosis, apoptosis and viral infection. Cleaved by some caspases and viral proteases.</text>
</comment>
<dbReference type="GeneID" id="36341109"/>
<feature type="region of interest" description="Disordered" evidence="13">
    <location>
        <begin position="1370"/>
        <end position="1412"/>
    </location>
</feature>
<feature type="domain" description="W2" evidence="14">
    <location>
        <begin position="1197"/>
        <end position="1373"/>
    </location>
</feature>
<keyword evidence="9" id="KW-0007">Acetylation</keyword>
<evidence type="ECO:0000256" key="13">
    <source>
        <dbReference type="SAM" id="MobiDB-lite"/>
    </source>
</evidence>
<dbReference type="GO" id="GO:0006417">
    <property type="term" value="P:regulation of translation"/>
    <property type="evidence" value="ECO:0007669"/>
    <property type="project" value="UniProtKB-KW"/>
</dbReference>
<comment type="subunit">
    <text evidence="12">Interacts with the serine/threonine protein kinases MKNK1 and MKNK2. Binds EIF4A and EIF3. Interacts with MIF4GD. Interacts with DAZAP2.</text>
</comment>
<dbReference type="SUPFAM" id="SSF48371">
    <property type="entry name" value="ARM repeat"/>
    <property type="match status" value="2"/>
</dbReference>
<evidence type="ECO:0000256" key="3">
    <source>
        <dbReference type="ARBA" id="ARBA00022491"/>
    </source>
</evidence>
<dbReference type="Gene3D" id="1.25.40.180">
    <property type="match status" value="3"/>
</dbReference>
<keyword evidence="8" id="KW-0648">Protein biosynthesis</keyword>
<dbReference type="GO" id="GO:0016281">
    <property type="term" value="C:eukaryotic translation initiation factor 4F complex"/>
    <property type="evidence" value="ECO:0007669"/>
    <property type="project" value="TreeGrafter"/>
</dbReference>
<dbReference type="PANTHER" id="PTHR23253">
    <property type="entry name" value="EUKARYOTIC TRANSLATION INITIATION FACTOR 4 GAMMA"/>
    <property type="match status" value="1"/>
</dbReference>
<evidence type="ECO:0000256" key="7">
    <source>
        <dbReference type="ARBA" id="ARBA00022845"/>
    </source>
</evidence>
<dbReference type="InterPro" id="IPR029033">
    <property type="entry name" value="His_PPase_superfam"/>
</dbReference>